<feature type="signal peptide" evidence="2">
    <location>
        <begin position="1"/>
        <end position="16"/>
    </location>
</feature>
<dbReference type="Proteomes" id="UP000290289">
    <property type="component" value="Chromosome 14"/>
</dbReference>
<feature type="chain" id="PRO_5019735508" evidence="2">
    <location>
        <begin position="17"/>
        <end position="91"/>
    </location>
</feature>
<evidence type="ECO:0000256" key="1">
    <source>
        <dbReference type="SAM" id="MobiDB-lite"/>
    </source>
</evidence>
<sequence length="91" mass="9567">MASLVLLLSVLGRHSSNNTDPSNFWVTTSSPPPSSSCSNSAGAAASAASNSFTAAIKPLIRNGSCKYNENMGMLDDYLPLESRVCVDSVWP</sequence>
<evidence type="ECO:0000313" key="4">
    <source>
        <dbReference type="Proteomes" id="UP000290289"/>
    </source>
</evidence>
<keyword evidence="4" id="KW-1185">Reference proteome</keyword>
<feature type="region of interest" description="Disordered" evidence="1">
    <location>
        <begin position="13"/>
        <end position="42"/>
    </location>
</feature>
<proteinExistence type="predicted"/>
<protein>
    <submittedName>
        <fullName evidence="3">Uncharacterized protein</fullName>
    </submittedName>
</protein>
<comment type="caution">
    <text evidence="3">The sequence shown here is derived from an EMBL/GenBank/DDBJ whole genome shotgun (WGS) entry which is preliminary data.</text>
</comment>
<keyword evidence="2" id="KW-0732">Signal</keyword>
<reference evidence="3 4" key="1">
    <citation type="submission" date="2018-10" db="EMBL/GenBank/DDBJ databases">
        <title>A high-quality apple genome assembly.</title>
        <authorList>
            <person name="Hu J."/>
        </authorList>
    </citation>
    <scope>NUCLEOTIDE SEQUENCE [LARGE SCALE GENOMIC DNA]</scope>
    <source>
        <strain evidence="4">cv. HFTH1</strain>
        <tissue evidence="3">Young leaf</tissue>
    </source>
</reference>
<evidence type="ECO:0000313" key="3">
    <source>
        <dbReference type="EMBL" id="RXH76149.1"/>
    </source>
</evidence>
<feature type="compositionally biased region" description="Polar residues" evidence="1">
    <location>
        <begin position="14"/>
        <end position="26"/>
    </location>
</feature>
<organism evidence="3 4">
    <name type="scientific">Malus domestica</name>
    <name type="common">Apple</name>
    <name type="synonym">Pyrus malus</name>
    <dbReference type="NCBI Taxonomy" id="3750"/>
    <lineage>
        <taxon>Eukaryota</taxon>
        <taxon>Viridiplantae</taxon>
        <taxon>Streptophyta</taxon>
        <taxon>Embryophyta</taxon>
        <taxon>Tracheophyta</taxon>
        <taxon>Spermatophyta</taxon>
        <taxon>Magnoliopsida</taxon>
        <taxon>eudicotyledons</taxon>
        <taxon>Gunneridae</taxon>
        <taxon>Pentapetalae</taxon>
        <taxon>rosids</taxon>
        <taxon>fabids</taxon>
        <taxon>Rosales</taxon>
        <taxon>Rosaceae</taxon>
        <taxon>Amygdaloideae</taxon>
        <taxon>Maleae</taxon>
        <taxon>Malus</taxon>
    </lineage>
</organism>
<accession>A0A498HZS2</accession>
<name>A0A498HZS2_MALDO</name>
<gene>
    <name evidence="3" type="ORF">DVH24_019037</name>
</gene>
<evidence type="ECO:0000256" key="2">
    <source>
        <dbReference type="SAM" id="SignalP"/>
    </source>
</evidence>
<dbReference type="EMBL" id="RDQH01000340">
    <property type="protein sequence ID" value="RXH76149.1"/>
    <property type="molecule type" value="Genomic_DNA"/>
</dbReference>
<dbReference type="AlphaFoldDB" id="A0A498HZS2"/>